<gene>
    <name evidence="1" type="ORF">UABAM_05169</name>
</gene>
<accession>A0A5S9ISL2</accession>
<dbReference type="EMBL" id="AP019860">
    <property type="protein sequence ID" value="BBM86781.1"/>
    <property type="molecule type" value="Genomic_DNA"/>
</dbReference>
<dbReference type="InterPro" id="IPR008984">
    <property type="entry name" value="SMAD_FHA_dom_sf"/>
</dbReference>
<evidence type="ECO:0008006" key="3">
    <source>
        <dbReference type="Google" id="ProtNLM"/>
    </source>
</evidence>
<sequence>MMCAQLIIMDGPDSGRHFELEVVNNIGTNEICNIRLMSPNIDYVVSIKKKSNWFMISCPGASGGKTLVNGQPVYRERRLKHGDMITLSDTMLLFGEELSSSALMNTHNASEPMITSTQSLHDLKSLKEELQNLPMSYVGIVQQIEEIIFRHLKQEPVNVQAALQEVIEVLIRNNIGDRGTIFLKEGSKLWPIASASYKKFR</sequence>
<dbReference type="KEGG" id="uam:UABAM_05169"/>
<dbReference type="RefSeq" id="WP_151970823.1">
    <property type="nucleotide sequence ID" value="NZ_AP019860.1"/>
</dbReference>
<proteinExistence type="predicted"/>
<dbReference type="SUPFAM" id="SSF49879">
    <property type="entry name" value="SMAD/FHA domain"/>
    <property type="match status" value="1"/>
</dbReference>
<dbReference type="CDD" id="cd00060">
    <property type="entry name" value="FHA"/>
    <property type="match status" value="1"/>
</dbReference>
<keyword evidence="2" id="KW-1185">Reference proteome</keyword>
<dbReference type="Gene3D" id="2.60.200.20">
    <property type="match status" value="1"/>
</dbReference>
<protein>
    <recommendedName>
        <fullName evidence="3">FHA domain-containing protein</fullName>
    </recommendedName>
</protein>
<evidence type="ECO:0000313" key="1">
    <source>
        <dbReference type="EMBL" id="BBM86781.1"/>
    </source>
</evidence>
<organism evidence="1 2">
    <name type="scientific">Uabimicrobium amorphum</name>
    <dbReference type="NCBI Taxonomy" id="2596890"/>
    <lineage>
        <taxon>Bacteria</taxon>
        <taxon>Pseudomonadati</taxon>
        <taxon>Planctomycetota</taxon>
        <taxon>Candidatus Uabimicrobiia</taxon>
        <taxon>Candidatus Uabimicrobiales</taxon>
        <taxon>Candidatus Uabimicrobiaceae</taxon>
        <taxon>Candidatus Uabimicrobium</taxon>
    </lineage>
</organism>
<name>A0A5S9ISL2_UABAM</name>
<dbReference type="OrthoDB" id="9816434at2"/>
<reference evidence="1 2" key="1">
    <citation type="submission" date="2019-08" db="EMBL/GenBank/DDBJ databases">
        <title>Complete genome sequence of Candidatus Uab amorphum.</title>
        <authorList>
            <person name="Shiratori T."/>
            <person name="Suzuki S."/>
            <person name="Kakizawa Y."/>
            <person name="Ishida K."/>
        </authorList>
    </citation>
    <scope>NUCLEOTIDE SEQUENCE [LARGE SCALE GENOMIC DNA]</scope>
    <source>
        <strain evidence="1 2">SRT547</strain>
    </source>
</reference>
<dbReference type="Proteomes" id="UP000326354">
    <property type="component" value="Chromosome"/>
</dbReference>
<dbReference type="AlphaFoldDB" id="A0A5S9ISL2"/>
<evidence type="ECO:0000313" key="2">
    <source>
        <dbReference type="Proteomes" id="UP000326354"/>
    </source>
</evidence>